<dbReference type="SMART" id="SM01288">
    <property type="entry name" value="FISNA"/>
    <property type="match status" value="1"/>
</dbReference>
<evidence type="ECO:0000256" key="6">
    <source>
        <dbReference type="ARBA" id="ARBA00022741"/>
    </source>
</evidence>
<evidence type="ECO:0000256" key="2">
    <source>
        <dbReference type="ARBA" id="ARBA00008535"/>
    </source>
</evidence>
<name>A0A669BXC0_ORENI</name>
<dbReference type="OMA" id="HQLANIH"/>
<dbReference type="PROSITE" id="PS51450">
    <property type="entry name" value="LRR"/>
    <property type="match status" value="1"/>
</dbReference>
<dbReference type="Proteomes" id="UP000005207">
    <property type="component" value="Linkage group LG7"/>
</dbReference>
<proteinExistence type="inferred from homology"/>
<dbReference type="InterPro" id="IPR029495">
    <property type="entry name" value="NACHT-assoc"/>
</dbReference>
<dbReference type="RefSeq" id="XP_019217560.1">
    <property type="nucleotide sequence ID" value="XM_019362015.2"/>
</dbReference>
<keyword evidence="4" id="KW-0433">Leucine-rich repeat</keyword>
<evidence type="ECO:0000259" key="9">
    <source>
        <dbReference type="PROSITE" id="PS50837"/>
    </source>
</evidence>
<sequence length="1279" mass="145998">MTSKELLLRTLEELGDEEFSDFKWYLEQPHILDGLPSIPKSHLENVKRTETVDKIVQTYSQQSVEVVKKTLTKISRNDLTERLSTISTAAQDVKSPRPITRYKEQLQSNLQVRFVCKQEGWTSKKDEKNLDDIYTDLYITAGGETHTTSHFRQIEMASGRPAGTEISNIFTHPSGIKKNIRTVLTAGEAGSGKTFLVHKFVLDWAEKRTNQDLDLVFPFIFSELNLQKDKEYSFAKLIHMCIPESVHIKEEELNSIFTTLQTSGNSDFEKSEYKLLFVLDGLNESCLQLNFTATEKLPVDVTKSTPVDVLLTNLITGCLLPSARIWMTTWPGEAISADFIDMVTEVRGFTELQREEYFRKRFRDEEKVSRIISHIKSSPSLHFMCHIPVYCWITATVLQEVLESKERGDLPETLTEVYTEFLNIQIRNLKQKYGPEKSLECIKMIAKLAFNQLEKSSLIFSEELTEDESTFTEPLKHSNAFLWFFKEDHQLKKGRKKVFSFVHQSVVEFLAALFVVSDIITEDNLAQSQNCLKRPGNVFSQTYIPEIYSNTVDKTVKSLDGHLDLFLRFLLGLSQQTNKPLLQDLLPTRSSSQTIRLIVEHVKKKVRENPSPERRISLFLCLNELKDGSPVEEIQQFLRSGTVLDDLSPAQWSALVFMILSSQKDLTVFDLKEYSGSEKALLGLLPVVEASNKALFSCCNLSERSYEALCSLLSSQFCSVSELDLSNNRQQDSGVKLISAVLNNPHCKLQTLRLNGCNLSERSCEPLCSLLSSKSCNLRELDLSNNKLQDSGMKLLSAGLKSPHCKLETLRLSNCNLSERSCNDLFSVLRSQSCSLKELDLSNNKLRLSGKNLHESSTKTIVWTSNISKYKDIISNSDLIRSGPPAVYQLRTKKQKFGTLTRMTVGEKNPDKPNKTILLVGETEAGKSTMINALCNYSMGVKWEDETWFYIVEEEKKSQAESQTLDVIVYEIFGFEDKTLPYSLTIIDTPGYGDIRGIKHDIISQRLLDLFGSENGVHEVHAVGLVMKMSEYRLSDRLINVFDSVMSLFGKNMEKNVVALITHSDGRHPKNAFQALEAANIKCAKNEKNQPVHFLFDNCQHEERTEENEIGLEFVWTVTERGMREFTAFLEKATAQKLMITVEVLNKRIRLTTCIQNLKDRFGLTELKQFPEGLKKKKNYRKRKDNLLENPEKEIIQQTAEESQLLNESYKLAVKLDEQALKADSASTIVHWDFLIEKMKERGDTEKVQKLEEMRSRVDEGSRAALRFKQQLGKYLKMD</sequence>
<dbReference type="OrthoDB" id="2386367at2759"/>
<dbReference type="AlphaFoldDB" id="A0A669BXC0"/>
<dbReference type="InterPro" id="IPR051261">
    <property type="entry name" value="NLR"/>
</dbReference>
<dbReference type="PROSITE" id="PS50824">
    <property type="entry name" value="DAPIN"/>
    <property type="match status" value="1"/>
</dbReference>
<keyword evidence="5" id="KW-0677">Repeat</keyword>
<feature type="domain" description="NACHT" evidence="9">
    <location>
        <begin position="181"/>
        <end position="332"/>
    </location>
</feature>
<dbReference type="SUPFAM" id="SSF47986">
    <property type="entry name" value="DEATH domain"/>
    <property type="match status" value="1"/>
</dbReference>
<dbReference type="Pfam" id="PF05729">
    <property type="entry name" value="NACHT"/>
    <property type="match status" value="1"/>
</dbReference>
<dbReference type="InterPro" id="IPR041267">
    <property type="entry name" value="NLRP_HD2"/>
</dbReference>
<keyword evidence="6" id="KW-0547">Nucleotide-binding</keyword>
<dbReference type="GO" id="GO:0005737">
    <property type="term" value="C:cytoplasm"/>
    <property type="evidence" value="ECO:0007669"/>
    <property type="project" value="UniProtKB-SubCell"/>
</dbReference>
<dbReference type="Gene3D" id="3.80.10.10">
    <property type="entry name" value="Ribonuclease Inhibitor"/>
    <property type="match status" value="1"/>
</dbReference>
<reference evidence="11" key="1">
    <citation type="submission" date="2012-01" db="EMBL/GenBank/DDBJ databases">
        <title>The Genome Sequence of Oreochromis niloticus (Nile Tilapia).</title>
        <authorList>
            <consortium name="Broad Institute Genome Assembly Team"/>
            <consortium name="Broad Institute Sequencing Platform"/>
            <person name="Di Palma F."/>
            <person name="Johnson J."/>
            <person name="Lander E.S."/>
            <person name="Lindblad-Toh K."/>
        </authorList>
    </citation>
    <scope>NUCLEOTIDE SEQUENCE [LARGE SCALE GENOMIC DNA]</scope>
</reference>
<evidence type="ECO:0000256" key="3">
    <source>
        <dbReference type="ARBA" id="ARBA00022490"/>
    </source>
</evidence>
<dbReference type="InterPro" id="IPR001611">
    <property type="entry name" value="Leu-rich_rpt"/>
</dbReference>
<dbReference type="Pfam" id="PF14484">
    <property type="entry name" value="FISNA"/>
    <property type="match status" value="1"/>
</dbReference>
<organism evidence="10 11">
    <name type="scientific">Oreochromis niloticus</name>
    <name type="common">Nile tilapia</name>
    <name type="synonym">Tilapia nilotica</name>
    <dbReference type="NCBI Taxonomy" id="8128"/>
    <lineage>
        <taxon>Eukaryota</taxon>
        <taxon>Metazoa</taxon>
        <taxon>Chordata</taxon>
        <taxon>Craniata</taxon>
        <taxon>Vertebrata</taxon>
        <taxon>Euteleostomi</taxon>
        <taxon>Actinopterygii</taxon>
        <taxon>Neopterygii</taxon>
        <taxon>Teleostei</taxon>
        <taxon>Neoteleostei</taxon>
        <taxon>Acanthomorphata</taxon>
        <taxon>Ovalentaria</taxon>
        <taxon>Cichlomorphae</taxon>
        <taxon>Cichliformes</taxon>
        <taxon>Cichlidae</taxon>
        <taxon>African cichlids</taxon>
        <taxon>Pseudocrenilabrinae</taxon>
        <taxon>Oreochromini</taxon>
        <taxon>Oreochromis</taxon>
    </lineage>
</organism>
<dbReference type="InParanoid" id="A0A669BXC0"/>
<dbReference type="InterPro" id="IPR032675">
    <property type="entry name" value="LRR_dom_sf"/>
</dbReference>
<reference evidence="10" key="2">
    <citation type="submission" date="2025-08" db="UniProtKB">
        <authorList>
            <consortium name="Ensembl"/>
        </authorList>
    </citation>
    <scope>IDENTIFICATION</scope>
</reference>
<protein>
    <submittedName>
        <fullName evidence="10">NACHT, LRR and PYD domains-containing protein 3-like</fullName>
    </submittedName>
</protein>
<evidence type="ECO:0000313" key="10">
    <source>
        <dbReference type="Ensembl" id="ENSONIP00000040374.1"/>
    </source>
</evidence>
<dbReference type="GO" id="GO:0005524">
    <property type="term" value="F:ATP binding"/>
    <property type="evidence" value="ECO:0007669"/>
    <property type="project" value="UniProtKB-KW"/>
</dbReference>
<evidence type="ECO:0000313" key="11">
    <source>
        <dbReference type="Proteomes" id="UP000005207"/>
    </source>
</evidence>
<dbReference type="PROSITE" id="PS50837">
    <property type="entry name" value="NACHT"/>
    <property type="match status" value="1"/>
</dbReference>
<accession>A0A669BXC0</accession>
<reference evidence="10" key="3">
    <citation type="submission" date="2025-09" db="UniProtKB">
        <authorList>
            <consortium name="Ensembl"/>
        </authorList>
    </citation>
    <scope>IDENTIFICATION</scope>
</reference>
<keyword evidence="3" id="KW-0963">Cytoplasm</keyword>
<dbReference type="Pfam" id="PF17776">
    <property type="entry name" value="NLRC4_HD2"/>
    <property type="match status" value="1"/>
</dbReference>
<keyword evidence="7" id="KW-0067">ATP-binding</keyword>
<feature type="domain" description="Pyrin" evidence="8">
    <location>
        <begin position="1"/>
        <end position="59"/>
    </location>
</feature>
<dbReference type="InterPro" id="IPR011029">
    <property type="entry name" value="DEATH-like_dom_sf"/>
</dbReference>
<dbReference type="Pfam" id="PF04548">
    <property type="entry name" value="AIG1"/>
    <property type="match status" value="1"/>
</dbReference>
<dbReference type="KEGG" id="onl:100700854"/>
<dbReference type="SMART" id="SM01289">
    <property type="entry name" value="PYRIN"/>
    <property type="match status" value="1"/>
</dbReference>
<evidence type="ECO:0000256" key="5">
    <source>
        <dbReference type="ARBA" id="ARBA00022737"/>
    </source>
</evidence>
<evidence type="ECO:0000259" key="8">
    <source>
        <dbReference type="PROSITE" id="PS50824"/>
    </source>
</evidence>
<comment type="similarity">
    <text evidence="2">Belongs to the TRAFAC class TrmE-Era-EngA-EngB-Septin-like GTPase superfamily. AIG1/Toc34/Toc159-like paraseptin GTPase family. IAN subfamily.</text>
</comment>
<gene>
    <name evidence="10" type="primary">LOC100700854</name>
</gene>
<dbReference type="GeneTree" id="ENSGT01150000286904"/>
<dbReference type="Ensembl" id="ENSONIT00000058025.1">
    <property type="protein sequence ID" value="ENSONIP00000040374.1"/>
    <property type="gene ID" value="ENSONIG00000041861.1"/>
</dbReference>
<evidence type="ECO:0000256" key="7">
    <source>
        <dbReference type="ARBA" id="ARBA00022840"/>
    </source>
</evidence>
<dbReference type="SUPFAM" id="SSF52047">
    <property type="entry name" value="RNI-like"/>
    <property type="match status" value="1"/>
</dbReference>
<dbReference type="Gene3D" id="1.10.533.10">
    <property type="entry name" value="Death Domain, Fas"/>
    <property type="match status" value="1"/>
</dbReference>
<keyword evidence="11" id="KW-1185">Reference proteome</keyword>
<dbReference type="SMART" id="SM00368">
    <property type="entry name" value="LRR_RI"/>
    <property type="match status" value="5"/>
</dbReference>
<dbReference type="PANTHER" id="PTHR24106">
    <property type="entry name" value="NACHT, LRR AND CARD DOMAINS-CONTAINING"/>
    <property type="match status" value="1"/>
</dbReference>
<dbReference type="InterPro" id="IPR007111">
    <property type="entry name" value="NACHT_NTPase"/>
</dbReference>
<dbReference type="GO" id="GO:0005525">
    <property type="term" value="F:GTP binding"/>
    <property type="evidence" value="ECO:0007669"/>
    <property type="project" value="InterPro"/>
</dbReference>
<dbReference type="InterPro" id="IPR004020">
    <property type="entry name" value="DAPIN"/>
</dbReference>
<comment type="subcellular location">
    <subcellularLocation>
        <location evidence="1">Cytoplasm</location>
    </subcellularLocation>
</comment>
<dbReference type="InterPro" id="IPR006703">
    <property type="entry name" value="G_AIG1"/>
</dbReference>
<dbReference type="SUPFAM" id="SSF52540">
    <property type="entry name" value="P-loop containing nucleoside triphosphate hydrolases"/>
    <property type="match status" value="1"/>
</dbReference>
<dbReference type="Pfam" id="PF02758">
    <property type="entry name" value="PYRIN"/>
    <property type="match status" value="1"/>
</dbReference>
<dbReference type="Gene3D" id="3.40.50.300">
    <property type="entry name" value="P-loop containing nucleotide triphosphate hydrolases"/>
    <property type="match status" value="2"/>
</dbReference>
<evidence type="ECO:0000256" key="4">
    <source>
        <dbReference type="ARBA" id="ARBA00022614"/>
    </source>
</evidence>
<dbReference type="Pfam" id="PF13516">
    <property type="entry name" value="LRR_6"/>
    <property type="match status" value="2"/>
</dbReference>
<dbReference type="GeneID" id="100700854"/>
<evidence type="ECO:0000256" key="1">
    <source>
        <dbReference type="ARBA" id="ARBA00004496"/>
    </source>
</evidence>
<dbReference type="InterPro" id="IPR027417">
    <property type="entry name" value="P-loop_NTPase"/>
</dbReference>